<dbReference type="PANTHER" id="PTHR44337">
    <property type="entry name" value="CARCINOEMBRYONIC ANTIGEN-RELATED CELL ADHESION MOLECULE 8"/>
    <property type="match status" value="1"/>
</dbReference>
<dbReference type="OrthoDB" id="9050348at2759"/>
<reference evidence="7" key="1">
    <citation type="submission" date="2025-08" db="UniProtKB">
        <authorList>
            <consortium name="RefSeq"/>
        </authorList>
    </citation>
    <scope>IDENTIFICATION</scope>
    <source>
        <tissue evidence="7">Liver</tissue>
    </source>
</reference>
<dbReference type="InterPro" id="IPR013098">
    <property type="entry name" value="Ig_I-set"/>
</dbReference>
<gene>
    <name evidence="7" type="primary">LOC112542117</name>
</gene>
<dbReference type="Pfam" id="PF07679">
    <property type="entry name" value="I-set"/>
    <property type="match status" value="1"/>
</dbReference>
<evidence type="ECO:0000256" key="1">
    <source>
        <dbReference type="ARBA" id="ARBA00022729"/>
    </source>
</evidence>
<dbReference type="InterPro" id="IPR003598">
    <property type="entry name" value="Ig_sub2"/>
</dbReference>
<feature type="domain" description="Ig-like" evidence="5">
    <location>
        <begin position="418"/>
        <end position="496"/>
    </location>
</feature>
<dbReference type="Pfam" id="PF13895">
    <property type="entry name" value="Ig_2"/>
    <property type="match status" value="4"/>
</dbReference>
<dbReference type="KEGG" id="pbi:112542117"/>
<feature type="domain" description="Ig-like" evidence="5">
    <location>
        <begin position="510"/>
        <end position="588"/>
    </location>
</feature>
<sequence length="772" mass="86570">MTRGLQPPFDANKTGPAYTGRETIYPDCSLHIQNLSLSDASNYKLKETGTGASYIGNVSFTVQEFLPKPDVTVFPSPFLVEKASVQLVCHTTITKIVQWLKNGKPVSDDAHLTDHNRTLSIPSVTRNDTGSYECFVSNGISNVTSDPVYLSVIYGPDTPTIRPTEICYAEHSVIILFCSADSFPQPQYVWFHNKKQIETGPTLVIKDFTEDNTGEYTCEARNELLNLRKRSAVQKLYLEKSCVSNVTITGPPEAIEGQSIILHCTANGDSVSYSWTKGSHEVHPDGRISLTNNNQNLEFNPCHRSDAADYTCHASNSFSSNKSDPYRLDIIYGPDPPIINETIDLPRAQLNLTCKAAAFPDTEKIWFYNGNPVPERPTMLSLNIVKENSGNYTCRAINTLSGVTRETTLEIDMIEFLPKPNVIAKPSNSIEEFASGSLTCNTSEDLNIKWFKNGELFKKESQLLDNNQTLFIPSVIKSDAGRYQCQISNTNSTRISDVLNLNVLYGPDTPEIQPTERYYEEHSKVLLSCTADSCPQPQYVWFHNGKRLDTGPKLFIVDFTKDKTGSYICQAENELLRKKRNSSSLEIYLEKSRVSQVTITGPSKAIENKLISLRCTSRGENVSYSWTKGSQVVHSGGRISLINNNQTLRFNPCHRSDAADYTCHASNSISSDKSNPYRLDIIYGPDPPIINETIDVPQEQLKLTCNAAAFPPGFYTWFYNGMELADKILFQKISQENSGNYTCRVINPVSFLKRNTTLEIDMIRKFKSRKRK</sequence>
<proteinExistence type="predicted"/>
<dbReference type="Pfam" id="PF13927">
    <property type="entry name" value="Ig_3"/>
    <property type="match status" value="3"/>
</dbReference>
<dbReference type="AlphaFoldDB" id="A0A9F5J0T8"/>
<evidence type="ECO:0000313" key="7">
    <source>
        <dbReference type="RefSeq" id="XP_025029877.1"/>
    </source>
</evidence>
<feature type="domain" description="Ig-like" evidence="5">
    <location>
        <begin position="69"/>
        <end position="151"/>
    </location>
</feature>
<keyword evidence="3" id="KW-0325">Glycoprotein</keyword>
<feature type="domain" description="Ig-like" evidence="5">
    <location>
        <begin position="336"/>
        <end position="410"/>
    </location>
</feature>
<keyword evidence="2" id="KW-1015">Disulfide bond</keyword>
<dbReference type="RefSeq" id="XP_025029877.1">
    <property type="nucleotide sequence ID" value="XM_025174109.1"/>
</dbReference>
<keyword evidence="1" id="KW-0732">Signal</keyword>
<evidence type="ECO:0000259" key="5">
    <source>
        <dbReference type="PROSITE" id="PS50835"/>
    </source>
</evidence>
<dbReference type="InterPro" id="IPR003599">
    <property type="entry name" value="Ig_sub"/>
</dbReference>
<keyword evidence="6" id="KW-1185">Reference proteome</keyword>
<feature type="domain" description="Ig-like" evidence="5">
    <location>
        <begin position="592"/>
        <end position="680"/>
    </location>
</feature>
<protein>
    <submittedName>
        <fullName evidence="7">Carcinoembryonic antigen-related cell adhesion molecule 5-like</fullName>
    </submittedName>
</protein>
<dbReference type="SMART" id="SM00408">
    <property type="entry name" value="IGc2"/>
    <property type="match status" value="8"/>
</dbReference>
<feature type="domain" description="Ig-like" evidence="5">
    <location>
        <begin position="244"/>
        <end position="329"/>
    </location>
</feature>
<evidence type="ECO:0000313" key="6">
    <source>
        <dbReference type="Proteomes" id="UP000695026"/>
    </source>
</evidence>
<name>A0A9F5J0T8_PYTBI</name>
<dbReference type="CDD" id="cd00096">
    <property type="entry name" value="Ig"/>
    <property type="match status" value="2"/>
</dbReference>
<feature type="domain" description="Ig-like" evidence="5">
    <location>
        <begin position="687"/>
        <end position="759"/>
    </location>
</feature>
<dbReference type="SMART" id="SM00409">
    <property type="entry name" value="IG"/>
    <property type="match status" value="8"/>
</dbReference>
<dbReference type="OMA" id="AIYECET"/>
<evidence type="ECO:0000256" key="4">
    <source>
        <dbReference type="ARBA" id="ARBA00023319"/>
    </source>
</evidence>
<dbReference type="PROSITE" id="PS50835">
    <property type="entry name" value="IG_LIKE"/>
    <property type="match status" value="8"/>
</dbReference>
<evidence type="ECO:0000256" key="2">
    <source>
        <dbReference type="ARBA" id="ARBA00023157"/>
    </source>
</evidence>
<dbReference type="InterPro" id="IPR052598">
    <property type="entry name" value="IgSF_CEA-related"/>
</dbReference>
<keyword evidence="4" id="KW-0393">Immunoglobulin domain</keyword>
<dbReference type="PANTHER" id="PTHR44337:SF8">
    <property type="entry name" value="IMMUNOGLOBULIN SUBTYPE DOMAIN-CONTAINING PROTEIN"/>
    <property type="match status" value="1"/>
</dbReference>
<dbReference type="Proteomes" id="UP000695026">
    <property type="component" value="Unplaced"/>
</dbReference>
<accession>A0A9F5J0T8</accession>
<dbReference type="Gene3D" id="2.60.40.10">
    <property type="entry name" value="Immunoglobulins"/>
    <property type="match status" value="9"/>
</dbReference>
<evidence type="ECO:0000256" key="3">
    <source>
        <dbReference type="ARBA" id="ARBA00023180"/>
    </source>
</evidence>
<dbReference type="InterPro" id="IPR013783">
    <property type="entry name" value="Ig-like_fold"/>
</dbReference>
<organism evidence="6 7">
    <name type="scientific">Python bivittatus</name>
    <name type="common">Burmese python</name>
    <name type="synonym">Python molurus bivittatus</name>
    <dbReference type="NCBI Taxonomy" id="176946"/>
    <lineage>
        <taxon>Eukaryota</taxon>
        <taxon>Metazoa</taxon>
        <taxon>Chordata</taxon>
        <taxon>Craniata</taxon>
        <taxon>Vertebrata</taxon>
        <taxon>Euteleostomi</taxon>
        <taxon>Lepidosauria</taxon>
        <taxon>Squamata</taxon>
        <taxon>Bifurcata</taxon>
        <taxon>Unidentata</taxon>
        <taxon>Episquamata</taxon>
        <taxon>Toxicofera</taxon>
        <taxon>Serpentes</taxon>
        <taxon>Henophidia</taxon>
        <taxon>Pythonidae</taxon>
        <taxon>Python</taxon>
    </lineage>
</organism>
<dbReference type="GeneID" id="112542117"/>
<dbReference type="InterPro" id="IPR036179">
    <property type="entry name" value="Ig-like_dom_sf"/>
</dbReference>
<dbReference type="InterPro" id="IPR007110">
    <property type="entry name" value="Ig-like_dom"/>
</dbReference>
<feature type="domain" description="Ig-like" evidence="5">
    <location>
        <begin position="156"/>
        <end position="234"/>
    </location>
</feature>
<dbReference type="SUPFAM" id="SSF48726">
    <property type="entry name" value="Immunoglobulin"/>
    <property type="match status" value="9"/>
</dbReference>